<evidence type="ECO:0000313" key="1">
    <source>
        <dbReference type="EMBL" id="EKM60327.1"/>
    </source>
</evidence>
<dbReference type="EMBL" id="JH930468">
    <property type="protein sequence ID" value="EKM60327.1"/>
    <property type="molecule type" value="Genomic_DNA"/>
</dbReference>
<accession>K5XBK5</accession>
<sequence length="286" mass="31917">MERLEELVLFDTTSSWRQIHETDSPGLHDTVILSRLRLLSINQSRGSSLASIPLLCRIAHPPSTAIRLGFSCLSFSHAEYDGFIRLLSAKINAWSDLDDPSFRSFRFDIDEAPDFYVTVSLWRDRLPLSSLQDSLHYSPFFQVSFGTDNKAFVADLLRRLPLTDVTTAFITDDAALWGVAYWEEMLSLLRSVEELTLRYKIVSSTPVEPHGAHTLCPRLQVLRICECEMDQLYADPRRSKLIELAYGFVVRGGDTLTVRHLDAGVGGLAAGATSAVRGLPSLGQNA</sequence>
<dbReference type="HOGENOM" id="CLU_973536_0_0_1"/>
<keyword evidence="2" id="KW-1185">Reference proteome</keyword>
<protein>
    <submittedName>
        <fullName evidence="1">Uncharacterized protein</fullName>
    </submittedName>
</protein>
<dbReference type="AlphaFoldDB" id="K5XBK5"/>
<dbReference type="Proteomes" id="UP000008370">
    <property type="component" value="Unassembled WGS sequence"/>
</dbReference>
<proteinExistence type="predicted"/>
<name>K5XBK5_PHACS</name>
<evidence type="ECO:0000313" key="2">
    <source>
        <dbReference type="Proteomes" id="UP000008370"/>
    </source>
</evidence>
<dbReference type="KEGG" id="pco:PHACADRAFT_246189"/>
<gene>
    <name evidence="1" type="ORF">PHACADRAFT_246189</name>
</gene>
<organism evidence="1 2">
    <name type="scientific">Phanerochaete carnosa (strain HHB-10118-sp)</name>
    <name type="common">White-rot fungus</name>
    <name type="synonym">Peniophora carnosa</name>
    <dbReference type="NCBI Taxonomy" id="650164"/>
    <lineage>
        <taxon>Eukaryota</taxon>
        <taxon>Fungi</taxon>
        <taxon>Dikarya</taxon>
        <taxon>Basidiomycota</taxon>
        <taxon>Agaricomycotina</taxon>
        <taxon>Agaricomycetes</taxon>
        <taxon>Polyporales</taxon>
        <taxon>Phanerochaetaceae</taxon>
        <taxon>Phanerochaete</taxon>
    </lineage>
</organism>
<dbReference type="RefSeq" id="XP_007389796.1">
    <property type="nucleotide sequence ID" value="XM_007389734.1"/>
</dbReference>
<dbReference type="InParanoid" id="K5XBK5"/>
<reference evidence="1" key="1">
    <citation type="journal article" date="2012" name="BMC Genomics">
        <title>Comparative genomics of the white-rot fungi, Phanerochaete carnosa and P. chrysosporium, to elucidate the genetic basis of the distinct wood types they colonize.</title>
        <authorList>
            <person name="Suzuki H."/>
            <person name="MacDonald J."/>
            <person name="Syed K."/>
            <person name="Salamov A."/>
            <person name="Hori C."/>
            <person name="Aerts A."/>
            <person name="Henrissat B."/>
            <person name="Wiebenga A."/>
            <person name="vanKuyk P.A."/>
            <person name="Barry K."/>
            <person name="Lindquist E."/>
            <person name="LaButti K."/>
            <person name="Lapidus A."/>
            <person name="Lucas S."/>
            <person name="Coutinho P."/>
            <person name="Gong Y."/>
            <person name="Samejima M."/>
            <person name="Mahadevan R."/>
            <person name="Abou-Zaid M."/>
            <person name="de Vries R.P."/>
            <person name="Igarashi K."/>
            <person name="Yadav J.S."/>
            <person name="Grigoriev I.V."/>
            <person name="Master E.R."/>
        </authorList>
    </citation>
    <scope>NUCLEOTIDE SEQUENCE [LARGE SCALE GENOMIC DNA]</scope>
    <source>
        <strain evidence="1">HHB-10118-sp</strain>
    </source>
</reference>
<dbReference type="GeneID" id="18913756"/>